<dbReference type="InterPro" id="IPR011032">
    <property type="entry name" value="GroES-like_sf"/>
</dbReference>
<protein>
    <submittedName>
        <fullName evidence="3">NADP-dependent oxidoreductase</fullName>
    </submittedName>
</protein>
<dbReference type="RefSeq" id="WP_067383277.1">
    <property type="nucleotide sequence ID" value="NZ_BDQI01000035.1"/>
</dbReference>
<evidence type="ECO:0000256" key="1">
    <source>
        <dbReference type="ARBA" id="ARBA00023002"/>
    </source>
</evidence>
<dbReference type="AlphaFoldDB" id="A0A250VTC3"/>
<keyword evidence="1" id="KW-0560">Oxidoreductase</keyword>
<evidence type="ECO:0000259" key="2">
    <source>
        <dbReference type="SMART" id="SM00829"/>
    </source>
</evidence>
<evidence type="ECO:0000313" key="4">
    <source>
        <dbReference type="Proteomes" id="UP000217446"/>
    </source>
</evidence>
<dbReference type="FunFam" id="3.40.50.720:FF:000121">
    <property type="entry name" value="Prostaglandin reductase 2"/>
    <property type="match status" value="1"/>
</dbReference>
<name>A0A250VTC3_STROL</name>
<dbReference type="SUPFAM" id="SSF51735">
    <property type="entry name" value="NAD(P)-binding Rossmann-fold domains"/>
    <property type="match status" value="1"/>
</dbReference>
<dbReference type="PANTHER" id="PTHR43205:SF7">
    <property type="entry name" value="PROSTAGLANDIN REDUCTASE 1"/>
    <property type="match status" value="1"/>
</dbReference>
<organism evidence="3 4">
    <name type="scientific">Streptomyces olivochromogenes</name>
    <dbReference type="NCBI Taxonomy" id="1963"/>
    <lineage>
        <taxon>Bacteria</taxon>
        <taxon>Bacillati</taxon>
        <taxon>Actinomycetota</taxon>
        <taxon>Actinomycetes</taxon>
        <taxon>Kitasatosporales</taxon>
        <taxon>Streptomycetaceae</taxon>
        <taxon>Streptomyces</taxon>
    </lineage>
</organism>
<dbReference type="InterPro" id="IPR045010">
    <property type="entry name" value="MDR_fam"/>
</dbReference>
<dbReference type="GO" id="GO:0016628">
    <property type="term" value="F:oxidoreductase activity, acting on the CH-CH group of donors, NAD or NADP as acceptor"/>
    <property type="evidence" value="ECO:0007669"/>
    <property type="project" value="InterPro"/>
</dbReference>
<gene>
    <name evidence="3" type="ORF">SO3561_08961</name>
</gene>
<dbReference type="Gene3D" id="3.90.180.10">
    <property type="entry name" value="Medium-chain alcohol dehydrogenases, catalytic domain"/>
    <property type="match status" value="1"/>
</dbReference>
<dbReference type="CDD" id="cd05288">
    <property type="entry name" value="PGDH"/>
    <property type="match status" value="1"/>
</dbReference>
<dbReference type="Pfam" id="PF00107">
    <property type="entry name" value="ADH_zinc_N"/>
    <property type="match status" value="1"/>
</dbReference>
<sequence length="337" mass="36011">MTGTNRQFRLKARPAGPFEDSDFELVRTPIPAPGDGEFLVKITHLSIDPAMRGWMKAEHVTPVDVGAVMRAITIGQVMDSRHPGFAEGDFVHGTFGVQEFALSDGTGVYQVHPEEGRSLAAYLGVLGMTGMTAYFGLLDVGRLAAGDVVLVSGAAGAVGSAAGQIARIKGAHVIGIAGGPEKTRMLVDRLGFSAATDYKRDDFPDQLRDRTPRYVDVFFDNVGGDILNQALTRLARGARVVISGAISQYDKADAVVGPSNYLTLLYRSASMAGVAAPAFADRYPEAMAQMSHWLADGQLTSVEDTAHGDIETFPATLRRLFTGENTGKLVLELEHQA</sequence>
<dbReference type="EMBL" id="BDQI01000035">
    <property type="protein sequence ID" value="GAX57391.1"/>
    <property type="molecule type" value="Genomic_DNA"/>
</dbReference>
<dbReference type="InterPro" id="IPR013149">
    <property type="entry name" value="ADH-like_C"/>
</dbReference>
<proteinExistence type="predicted"/>
<dbReference type="Gene3D" id="3.40.50.720">
    <property type="entry name" value="NAD(P)-binding Rossmann-like Domain"/>
    <property type="match status" value="1"/>
</dbReference>
<dbReference type="SMART" id="SM00829">
    <property type="entry name" value="PKS_ER"/>
    <property type="match status" value="1"/>
</dbReference>
<feature type="domain" description="Enoyl reductase (ER)" evidence="2">
    <location>
        <begin position="16"/>
        <end position="331"/>
    </location>
</feature>
<dbReference type="InterPro" id="IPR036291">
    <property type="entry name" value="NAD(P)-bd_dom_sf"/>
</dbReference>
<keyword evidence="4" id="KW-1185">Reference proteome</keyword>
<reference evidence="4" key="1">
    <citation type="submission" date="2017-05" db="EMBL/GenBank/DDBJ databases">
        <title>Streptomyces olivochromogenes NBRC 3561 whole genome shotgun sequence.</title>
        <authorList>
            <person name="Dohra H."/>
            <person name="Kodani S."/>
        </authorList>
    </citation>
    <scope>NUCLEOTIDE SEQUENCE [LARGE SCALE GENOMIC DNA]</scope>
    <source>
        <strain evidence="4">NBRC 3561</strain>
    </source>
</reference>
<dbReference type="Pfam" id="PF16884">
    <property type="entry name" value="ADH_N_2"/>
    <property type="match status" value="1"/>
</dbReference>
<dbReference type="PANTHER" id="PTHR43205">
    <property type="entry name" value="PROSTAGLANDIN REDUCTASE"/>
    <property type="match status" value="1"/>
</dbReference>
<accession>A0A250VTC3</accession>
<comment type="caution">
    <text evidence="3">The sequence shown here is derived from an EMBL/GenBank/DDBJ whole genome shotgun (WGS) entry which is preliminary data.</text>
</comment>
<dbReference type="InterPro" id="IPR041694">
    <property type="entry name" value="ADH_N_2"/>
</dbReference>
<evidence type="ECO:0000313" key="3">
    <source>
        <dbReference type="EMBL" id="GAX57391.1"/>
    </source>
</evidence>
<dbReference type="STRING" id="1963.AQJ27_45495"/>
<dbReference type="SUPFAM" id="SSF50129">
    <property type="entry name" value="GroES-like"/>
    <property type="match status" value="1"/>
</dbReference>
<dbReference type="InterPro" id="IPR020843">
    <property type="entry name" value="ER"/>
</dbReference>
<dbReference type="Proteomes" id="UP000217446">
    <property type="component" value="Unassembled WGS sequence"/>
</dbReference>